<evidence type="ECO:0000256" key="4">
    <source>
        <dbReference type="ARBA" id="ARBA00023180"/>
    </source>
</evidence>
<evidence type="ECO:0000256" key="3">
    <source>
        <dbReference type="ARBA" id="ARBA00022801"/>
    </source>
</evidence>
<evidence type="ECO:0000256" key="1">
    <source>
        <dbReference type="ARBA" id="ARBA00005964"/>
    </source>
</evidence>
<keyword evidence="4" id="KW-0325">Glycoprotein</keyword>
<dbReference type="AlphaFoldDB" id="A0AAQ4DWF6"/>
<dbReference type="SUPFAM" id="SSF53474">
    <property type="entry name" value="alpha/beta-Hydrolases"/>
    <property type="match status" value="1"/>
</dbReference>
<dbReference type="InterPro" id="IPR050654">
    <property type="entry name" value="AChE-related_enzymes"/>
</dbReference>
<comment type="caution">
    <text evidence="8">The sequence shown here is derived from an EMBL/GenBank/DDBJ whole genome shotgun (WGS) entry which is preliminary data.</text>
</comment>
<keyword evidence="6" id="KW-0812">Transmembrane</keyword>
<dbReference type="Gene3D" id="3.40.50.1820">
    <property type="entry name" value="alpha/beta hydrolase"/>
    <property type="match status" value="1"/>
</dbReference>
<evidence type="ECO:0000256" key="5">
    <source>
        <dbReference type="SAM" id="MobiDB-lite"/>
    </source>
</evidence>
<keyword evidence="6" id="KW-1133">Transmembrane helix</keyword>
<gene>
    <name evidence="8" type="ORF">V5799_006424</name>
</gene>
<organism evidence="8 9">
    <name type="scientific">Amblyomma americanum</name>
    <name type="common">Lone star tick</name>
    <dbReference type="NCBI Taxonomy" id="6943"/>
    <lineage>
        <taxon>Eukaryota</taxon>
        <taxon>Metazoa</taxon>
        <taxon>Ecdysozoa</taxon>
        <taxon>Arthropoda</taxon>
        <taxon>Chelicerata</taxon>
        <taxon>Arachnida</taxon>
        <taxon>Acari</taxon>
        <taxon>Parasitiformes</taxon>
        <taxon>Ixodida</taxon>
        <taxon>Ixodoidea</taxon>
        <taxon>Ixodidae</taxon>
        <taxon>Amblyomminae</taxon>
        <taxon>Amblyomma</taxon>
    </lineage>
</organism>
<evidence type="ECO:0000256" key="6">
    <source>
        <dbReference type="SAM" id="Phobius"/>
    </source>
</evidence>
<comment type="similarity">
    <text evidence="1">Belongs to the type-B carboxylesterase/lipase family.</text>
</comment>
<feature type="domain" description="Carboxylesterase type B" evidence="7">
    <location>
        <begin position="186"/>
        <end position="565"/>
    </location>
</feature>
<dbReference type="InterPro" id="IPR029058">
    <property type="entry name" value="AB_hydrolase_fold"/>
</dbReference>
<dbReference type="GO" id="GO:0019695">
    <property type="term" value="P:choline metabolic process"/>
    <property type="evidence" value="ECO:0007669"/>
    <property type="project" value="TreeGrafter"/>
</dbReference>
<keyword evidence="2" id="KW-0719">Serine esterase</keyword>
<dbReference type="GO" id="GO:0005886">
    <property type="term" value="C:plasma membrane"/>
    <property type="evidence" value="ECO:0007669"/>
    <property type="project" value="TreeGrafter"/>
</dbReference>
<evidence type="ECO:0000313" key="8">
    <source>
        <dbReference type="EMBL" id="KAK8766796.1"/>
    </source>
</evidence>
<proteinExistence type="inferred from homology"/>
<dbReference type="PANTHER" id="PTHR43918">
    <property type="entry name" value="ACETYLCHOLINESTERASE"/>
    <property type="match status" value="1"/>
</dbReference>
<evidence type="ECO:0000256" key="2">
    <source>
        <dbReference type="ARBA" id="ARBA00022487"/>
    </source>
</evidence>
<dbReference type="Pfam" id="PF00135">
    <property type="entry name" value="COesterase"/>
    <property type="match status" value="1"/>
</dbReference>
<dbReference type="EMBL" id="JARKHS020026018">
    <property type="protein sequence ID" value="KAK8766796.1"/>
    <property type="molecule type" value="Genomic_DNA"/>
</dbReference>
<accession>A0AAQ4DWF6</accession>
<keyword evidence="6" id="KW-0472">Membrane</keyword>
<dbReference type="GO" id="GO:0006581">
    <property type="term" value="P:acetylcholine catabolic process"/>
    <property type="evidence" value="ECO:0007669"/>
    <property type="project" value="TreeGrafter"/>
</dbReference>
<protein>
    <recommendedName>
        <fullName evidence="7">Carboxylesterase type B domain-containing protein</fullName>
    </recommendedName>
</protein>
<keyword evidence="3" id="KW-0378">Hydrolase</keyword>
<dbReference type="PROSITE" id="PS00941">
    <property type="entry name" value="CARBOXYLESTERASE_B_2"/>
    <property type="match status" value="1"/>
</dbReference>
<evidence type="ECO:0000313" key="9">
    <source>
        <dbReference type="Proteomes" id="UP001321473"/>
    </source>
</evidence>
<dbReference type="InterPro" id="IPR019819">
    <property type="entry name" value="Carboxylesterase_B_CS"/>
</dbReference>
<feature type="compositionally biased region" description="Polar residues" evidence="5">
    <location>
        <begin position="17"/>
        <end position="26"/>
    </location>
</feature>
<reference evidence="8 9" key="1">
    <citation type="journal article" date="2023" name="Arcadia Sci">
        <title>De novo assembly of a long-read Amblyomma americanum tick genome.</title>
        <authorList>
            <person name="Chou S."/>
            <person name="Poskanzer K.E."/>
            <person name="Rollins M."/>
            <person name="Thuy-Boun P.S."/>
        </authorList>
    </citation>
    <scope>NUCLEOTIDE SEQUENCE [LARGE SCALE GENOMIC DNA]</scope>
    <source>
        <strain evidence="8">F_SG_1</strain>
        <tissue evidence="8">Salivary glands</tissue>
    </source>
</reference>
<feature type="region of interest" description="Disordered" evidence="5">
    <location>
        <begin position="58"/>
        <end position="78"/>
    </location>
</feature>
<feature type="transmembrane region" description="Helical" evidence="6">
    <location>
        <begin position="114"/>
        <end position="138"/>
    </location>
</feature>
<sequence length="589" mass="64633">MERMTRKRALKKKRKSSTQPPRSSGLASPIAAKMKAAGGALSPFRVFSPVLPTGSADPSLLATGSGRGSPSRQPPPKKDAFEEWYEAAHKMSTPRMQDSGPVHRKRESIGYLRGFLLGVGAFFSIVLFASLIAIAYWYPLKRDRDRDDVTLTAACATVRLQQLEVVTTSGVAIGKPATTGNASGNGTQGVMRHFFGIPYAHSPTGARRFAVPVAVRNFEPNGSWQAMAHGPPCPQVGPLLESSKEDCLTISVWAPYICNDSEPLKTVVVAVTGDWLQNEDVRQYEDVWQELVLRGDLIVAVPNYRPGVLGFYAGVDDSSAPGNVGMYDVYLAVAWIHNNAAAFHGDANSMVALGHNSGSFMLSSILFTNHSRYFKRYLLHGLSVTTVLPRNEESGASLLSNAMHCPNTVPNELTRCLRLRNFTEIVDKSQTFLPLRFVPSRYRKPLSAELYTDDMPVMLRNLTNVDILCGSSIIEGNELFDKYVIPGMKLNDNMSTAQAFTLTGKFFTDTVTLDFETLSEVTKAFLRQPQFNGLRSMLTDIVTTCPMHSLAKAAVRKGARVYRYASAGALKFLEPVLTVDDIAQFSRKG</sequence>
<dbReference type="GO" id="GO:0005615">
    <property type="term" value="C:extracellular space"/>
    <property type="evidence" value="ECO:0007669"/>
    <property type="project" value="TreeGrafter"/>
</dbReference>
<feature type="region of interest" description="Disordered" evidence="5">
    <location>
        <begin position="1"/>
        <end position="30"/>
    </location>
</feature>
<dbReference type="InterPro" id="IPR002018">
    <property type="entry name" value="CarbesteraseB"/>
</dbReference>
<dbReference type="GO" id="GO:0003990">
    <property type="term" value="F:acetylcholinesterase activity"/>
    <property type="evidence" value="ECO:0007669"/>
    <property type="project" value="TreeGrafter"/>
</dbReference>
<keyword evidence="9" id="KW-1185">Reference proteome</keyword>
<name>A0AAQ4DWF6_AMBAM</name>
<dbReference type="Proteomes" id="UP001321473">
    <property type="component" value="Unassembled WGS sequence"/>
</dbReference>
<feature type="compositionally biased region" description="Basic residues" evidence="5">
    <location>
        <begin position="1"/>
        <end position="16"/>
    </location>
</feature>
<dbReference type="PANTHER" id="PTHR43918:SF4">
    <property type="entry name" value="CARBOXYLIC ESTER HYDROLASE"/>
    <property type="match status" value="1"/>
</dbReference>
<evidence type="ECO:0000259" key="7">
    <source>
        <dbReference type="Pfam" id="PF00135"/>
    </source>
</evidence>